<protein>
    <submittedName>
        <fullName evidence="1">Uncharacterized protein</fullName>
    </submittedName>
</protein>
<dbReference type="RefSeq" id="WP_188553376.1">
    <property type="nucleotide sequence ID" value="NZ_BMGT01000002.1"/>
</dbReference>
<dbReference type="EMBL" id="BMGT01000002">
    <property type="protein sequence ID" value="GGG71995.1"/>
    <property type="molecule type" value="Genomic_DNA"/>
</dbReference>
<gene>
    <name evidence="1" type="ORF">GCM10011585_12830</name>
</gene>
<reference evidence="1" key="2">
    <citation type="submission" date="2020-09" db="EMBL/GenBank/DDBJ databases">
        <authorList>
            <person name="Sun Q."/>
            <person name="Zhou Y."/>
        </authorList>
    </citation>
    <scope>NUCLEOTIDE SEQUENCE</scope>
    <source>
        <strain evidence="1">CGMCC 1.12997</strain>
    </source>
</reference>
<dbReference type="AlphaFoldDB" id="A0A917H948"/>
<name>A0A917H948_9BACT</name>
<evidence type="ECO:0000313" key="1">
    <source>
        <dbReference type="EMBL" id="GGG71995.1"/>
    </source>
</evidence>
<comment type="caution">
    <text evidence="1">The sequence shown here is derived from an EMBL/GenBank/DDBJ whole genome shotgun (WGS) entry which is preliminary data.</text>
</comment>
<organism evidence="1 2">
    <name type="scientific">Edaphobacter dinghuensis</name>
    <dbReference type="NCBI Taxonomy" id="1560005"/>
    <lineage>
        <taxon>Bacteria</taxon>
        <taxon>Pseudomonadati</taxon>
        <taxon>Acidobacteriota</taxon>
        <taxon>Terriglobia</taxon>
        <taxon>Terriglobales</taxon>
        <taxon>Acidobacteriaceae</taxon>
        <taxon>Edaphobacter</taxon>
    </lineage>
</organism>
<evidence type="ECO:0000313" key="2">
    <source>
        <dbReference type="Proteomes" id="UP000647241"/>
    </source>
</evidence>
<reference evidence="1" key="1">
    <citation type="journal article" date="2014" name="Int. J. Syst. Evol. Microbiol.">
        <title>Complete genome sequence of Corynebacterium casei LMG S-19264T (=DSM 44701T), isolated from a smear-ripened cheese.</title>
        <authorList>
            <consortium name="US DOE Joint Genome Institute (JGI-PGF)"/>
            <person name="Walter F."/>
            <person name="Albersmeier A."/>
            <person name="Kalinowski J."/>
            <person name="Ruckert C."/>
        </authorList>
    </citation>
    <scope>NUCLEOTIDE SEQUENCE</scope>
    <source>
        <strain evidence="1">CGMCC 1.12997</strain>
    </source>
</reference>
<proteinExistence type="predicted"/>
<dbReference type="Proteomes" id="UP000647241">
    <property type="component" value="Unassembled WGS sequence"/>
</dbReference>
<sequence length="74" mass="8443">MNNYAATTVKRQRCVYRNLWATVLTDSFTDAIHGDKASMLWFTAKGGMFSTLCMLLDLPEQKIREVVLKGQTKK</sequence>
<keyword evidence="2" id="KW-1185">Reference proteome</keyword>
<accession>A0A917H948</accession>